<comment type="catalytic activity">
    <reaction evidence="2">
        <text>2 GTP = 3',3'-c-di-GMP + 2 diphosphate</text>
        <dbReference type="Rhea" id="RHEA:24898"/>
        <dbReference type="ChEBI" id="CHEBI:33019"/>
        <dbReference type="ChEBI" id="CHEBI:37565"/>
        <dbReference type="ChEBI" id="CHEBI:58805"/>
        <dbReference type="EC" id="2.7.7.65"/>
    </reaction>
</comment>
<evidence type="ECO:0000313" key="5">
    <source>
        <dbReference type="EMBL" id="UTJ07742.1"/>
    </source>
</evidence>
<protein>
    <recommendedName>
        <fullName evidence="1">diguanylate cyclase</fullName>
        <ecNumber evidence="1">2.7.7.65</ecNumber>
    </recommendedName>
</protein>
<dbReference type="NCBIfam" id="TIGR00254">
    <property type="entry name" value="GGDEF"/>
    <property type="match status" value="1"/>
</dbReference>
<evidence type="ECO:0000256" key="2">
    <source>
        <dbReference type="ARBA" id="ARBA00034247"/>
    </source>
</evidence>
<dbReference type="InterPro" id="IPR043128">
    <property type="entry name" value="Rev_trsase/Diguanyl_cyclase"/>
</dbReference>
<evidence type="ECO:0000313" key="6">
    <source>
        <dbReference type="Proteomes" id="UP001060012"/>
    </source>
</evidence>
<accession>A0ABY5E6H2</accession>
<evidence type="ECO:0000256" key="1">
    <source>
        <dbReference type="ARBA" id="ARBA00012528"/>
    </source>
</evidence>
<feature type="transmembrane region" description="Helical" evidence="3">
    <location>
        <begin position="18"/>
        <end position="37"/>
    </location>
</feature>
<dbReference type="RefSeq" id="WP_254577916.1">
    <property type="nucleotide sequence ID" value="NZ_CP100595.1"/>
</dbReference>
<keyword evidence="6" id="KW-1185">Reference proteome</keyword>
<gene>
    <name evidence="5" type="ORF">NJU99_06510</name>
</gene>
<evidence type="ECO:0000259" key="4">
    <source>
        <dbReference type="PROSITE" id="PS50887"/>
    </source>
</evidence>
<dbReference type="InterPro" id="IPR050469">
    <property type="entry name" value="Diguanylate_Cyclase"/>
</dbReference>
<proteinExistence type="predicted"/>
<evidence type="ECO:0000256" key="3">
    <source>
        <dbReference type="SAM" id="Phobius"/>
    </source>
</evidence>
<dbReference type="InterPro" id="IPR000160">
    <property type="entry name" value="GGDEF_dom"/>
</dbReference>
<dbReference type="EC" id="2.7.7.65" evidence="1"/>
<name>A0ABY5E6H2_9BACT</name>
<organism evidence="5 6">
    <name type="scientific">Arcobacter roscoffensis</name>
    <dbReference type="NCBI Taxonomy" id="2961520"/>
    <lineage>
        <taxon>Bacteria</taxon>
        <taxon>Pseudomonadati</taxon>
        <taxon>Campylobacterota</taxon>
        <taxon>Epsilonproteobacteria</taxon>
        <taxon>Campylobacterales</taxon>
        <taxon>Arcobacteraceae</taxon>
        <taxon>Arcobacter</taxon>
    </lineage>
</organism>
<dbReference type="SMART" id="SM00267">
    <property type="entry name" value="GGDEF"/>
    <property type="match status" value="1"/>
</dbReference>
<feature type="transmembrane region" description="Helical" evidence="3">
    <location>
        <begin position="179"/>
        <end position="199"/>
    </location>
</feature>
<reference evidence="5" key="1">
    <citation type="submission" date="2022-07" db="EMBL/GenBank/DDBJ databases">
        <title>Arcobacter roscoffensis sp. nov., a marine bacterium isolated from coastal seawater collected from Roscoff, France.</title>
        <authorList>
            <person name="Pascual J."/>
            <person name="Lepeaux C."/>
            <person name="Methner A."/>
            <person name="Overmann J."/>
        </authorList>
    </citation>
    <scope>NUCLEOTIDE SEQUENCE</scope>
    <source>
        <strain evidence="5">ARW1-2F2</strain>
    </source>
</reference>
<dbReference type="PANTHER" id="PTHR45138">
    <property type="entry name" value="REGULATORY COMPONENTS OF SENSORY TRANSDUCTION SYSTEM"/>
    <property type="match status" value="1"/>
</dbReference>
<keyword evidence="3" id="KW-1133">Transmembrane helix</keyword>
<dbReference type="Pfam" id="PF00990">
    <property type="entry name" value="GGDEF"/>
    <property type="match status" value="1"/>
</dbReference>
<dbReference type="PANTHER" id="PTHR45138:SF9">
    <property type="entry name" value="DIGUANYLATE CYCLASE DGCM-RELATED"/>
    <property type="match status" value="1"/>
</dbReference>
<dbReference type="PROSITE" id="PS50887">
    <property type="entry name" value="GGDEF"/>
    <property type="match status" value="1"/>
</dbReference>
<dbReference type="SUPFAM" id="SSF55073">
    <property type="entry name" value="Nucleotide cyclase"/>
    <property type="match status" value="1"/>
</dbReference>
<dbReference type="CDD" id="cd01949">
    <property type="entry name" value="GGDEF"/>
    <property type="match status" value="1"/>
</dbReference>
<keyword evidence="3" id="KW-0812">Transmembrane</keyword>
<dbReference type="Gene3D" id="3.30.70.270">
    <property type="match status" value="1"/>
</dbReference>
<keyword evidence="3" id="KW-0472">Membrane</keyword>
<dbReference type="SUPFAM" id="SSF103190">
    <property type="entry name" value="Sensory domain-like"/>
    <property type="match status" value="1"/>
</dbReference>
<dbReference type="InterPro" id="IPR029151">
    <property type="entry name" value="Sensor-like_sf"/>
</dbReference>
<feature type="domain" description="GGDEF" evidence="4">
    <location>
        <begin position="249"/>
        <end position="378"/>
    </location>
</feature>
<dbReference type="Proteomes" id="UP001060012">
    <property type="component" value="Chromosome"/>
</dbReference>
<dbReference type="InterPro" id="IPR029787">
    <property type="entry name" value="Nucleotide_cyclase"/>
</dbReference>
<sequence>MKELEFFNIIKNIFSTKIYLLISFLFLSLMLFISFFVKSTIIPSFKEQVISNIIDNTTRLAFRISKNMDFENLSKDDLSKNLALDLSIFKISKIHYFDKYGKIIYSTKKEKIDNQKIDWYFSDVLTKGKIYYEIEKNDKNTLLEVYVPILKGGDYQGAFELYYDITNEMNSFEELSTKIMSLVLFSGTFFSMIFLIVMYNASKSNLKLKNNEGRLKELANTDSLTKLYNRRYFYKIATKILKLSQRAKQDICICMIDIDNFKNINDTYGHHLGDYVIKNLAKRLNTLTRQSDIVARYGGEEFVLLFPNTSIEGAQIIAKKICKEISEQKLINKKINLSYTISLGLSLYNGEDSIDDFIIKADESLYKAKHAGKNQVIF</sequence>
<dbReference type="EMBL" id="CP100595">
    <property type="protein sequence ID" value="UTJ07742.1"/>
    <property type="molecule type" value="Genomic_DNA"/>
</dbReference>